<dbReference type="AlphaFoldDB" id="A0A1H2V8P8"/>
<keyword evidence="3" id="KW-0472">Membrane</keyword>
<feature type="region of interest" description="Disordered" evidence="2">
    <location>
        <begin position="67"/>
        <end position="114"/>
    </location>
</feature>
<keyword evidence="3" id="KW-1133">Transmembrane helix</keyword>
<feature type="transmembrane region" description="Helical" evidence="3">
    <location>
        <begin position="6"/>
        <end position="22"/>
    </location>
</feature>
<sequence>MNRKIYLAIIIIIPFFLMACMNKNDKSSKIEQKEKAPKTLTEVSDGIDELLDSLDSIMEIVDLTESEFQTQQSNKGEKMEDESNNKSGNNSEEGKNQREGQENKGNHQSKKEKGTMTKDEALFLKWMEVDKKLEEIHESWNNYEVESIKKGVNTEKANEFKKNLNAFSIAVENRTMEDIVNIGSKTINFLAVYFDLYKDEIRGDLSRIKYSVYQSFIEGQRGNKDLAKELLTNAEDHISRIRQKIEKEEDKIKDLDKLSLSITDMRLALEDNNEKLLKIKRDIALNNIKSLEE</sequence>
<keyword evidence="1" id="KW-0175">Coiled coil</keyword>
<reference evidence="4 5" key="1">
    <citation type="submission" date="2016-10" db="EMBL/GenBank/DDBJ databases">
        <authorList>
            <person name="de Groot N.N."/>
        </authorList>
    </citation>
    <scope>NUCLEOTIDE SEQUENCE [LARGE SCALE GENOMIC DNA]</scope>
    <source>
        <strain evidence="4 5">DSM 23310</strain>
    </source>
</reference>
<evidence type="ECO:0000313" key="5">
    <source>
        <dbReference type="Proteomes" id="UP000198828"/>
    </source>
</evidence>
<keyword evidence="3" id="KW-0812">Transmembrane</keyword>
<gene>
    <name evidence="4" type="ORF">SAMN05660923_01049</name>
</gene>
<evidence type="ECO:0000256" key="2">
    <source>
        <dbReference type="SAM" id="MobiDB-lite"/>
    </source>
</evidence>
<dbReference type="RefSeq" id="WP_093751503.1">
    <property type="nucleotide sequence ID" value="NZ_BSYN01000004.1"/>
</dbReference>
<dbReference type="Proteomes" id="UP000198828">
    <property type="component" value="Unassembled WGS sequence"/>
</dbReference>
<protein>
    <recommendedName>
        <fullName evidence="6">Lipoprotein</fullName>
    </recommendedName>
</protein>
<dbReference type="PROSITE" id="PS51257">
    <property type="entry name" value="PROKAR_LIPOPROTEIN"/>
    <property type="match status" value="1"/>
</dbReference>
<feature type="coiled-coil region" evidence="1">
    <location>
        <begin position="224"/>
        <end position="258"/>
    </location>
</feature>
<evidence type="ECO:0000256" key="1">
    <source>
        <dbReference type="SAM" id="Coils"/>
    </source>
</evidence>
<organism evidence="4 5">
    <name type="scientific">Tepidimicrobium xylanilyticum</name>
    <dbReference type="NCBI Taxonomy" id="1123352"/>
    <lineage>
        <taxon>Bacteria</taxon>
        <taxon>Bacillati</taxon>
        <taxon>Bacillota</taxon>
        <taxon>Tissierellia</taxon>
        <taxon>Tissierellales</taxon>
        <taxon>Tepidimicrobiaceae</taxon>
        <taxon>Tepidimicrobium</taxon>
    </lineage>
</organism>
<evidence type="ECO:0008006" key="6">
    <source>
        <dbReference type="Google" id="ProtNLM"/>
    </source>
</evidence>
<dbReference type="OrthoDB" id="1953515at2"/>
<keyword evidence="5" id="KW-1185">Reference proteome</keyword>
<name>A0A1H2V8P8_9FIRM</name>
<dbReference type="EMBL" id="FNNG01000003">
    <property type="protein sequence ID" value="SDW64711.1"/>
    <property type="molecule type" value="Genomic_DNA"/>
</dbReference>
<evidence type="ECO:0000313" key="4">
    <source>
        <dbReference type="EMBL" id="SDW64711.1"/>
    </source>
</evidence>
<proteinExistence type="predicted"/>
<evidence type="ECO:0000256" key="3">
    <source>
        <dbReference type="SAM" id="Phobius"/>
    </source>
</evidence>
<feature type="compositionally biased region" description="Basic and acidic residues" evidence="2">
    <location>
        <begin position="75"/>
        <end position="84"/>
    </location>
</feature>
<accession>A0A1H2V8P8</accession>
<feature type="compositionally biased region" description="Basic and acidic residues" evidence="2">
    <location>
        <begin position="92"/>
        <end position="114"/>
    </location>
</feature>